<dbReference type="RefSeq" id="WP_366924271.1">
    <property type="nucleotide sequence ID" value="NZ_CP121694.1"/>
</dbReference>
<evidence type="ECO:0000313" key="4">
    <source>
        <dbReference type="Proteomes" id="UP001329915"/>
    </source>
</evidence>
<name>A0AAU0UMM6_9FIRM</name>
<dbReference type="KEGG" id="dbc:MFMK1_001235"/>
<sequence>MGAHISIPMYQRSVSQRYRLVGHKCKHCGRVNFPPKAVCKYCLKGSEFEEVVLSGRGTVYSYTVIAGGGAPPEFAEEARCKGKYPVAIVELEEGPRMIAQLVNLPEAGIEIGMKVEAVFRRIYQEEGVIRYGFKFKPL</sequence>
<dbReference type="InterPro" id="IPR022002">
    <property type="entry name" value="ChsH2_Znr"/>
</dbReference>
<dbReference type="AlphaFoldDB" id="A0AAU0UMM6"/>
<evidence type="ECO:0000313" key="3">
    <source>
        <dbReference type="EMBL" id="WRO21427.1"/>
    </source>
</evidence>
<dbReference type="InterPro" id="IPR012340">
    <property type="entry name" value="NA-bd_OB-fold"/>
</dbReference>
<evidence type="ECO:0000259" key="2">
    <source>
        <dbReference type="Pfam" id="PF12172"/>
    </source>
</evidence>
<keyword evidence="4" id="KW-1185">Reference proteome</keyword>
<organism evidence="3 4">
    <name type="scientific">Metallumcola ferriviriculae</name>
    <dbReference type="NCBI Taxonomy" id="3039180"/>
    <lineage>
        <taxon>Bacteria</taxon>
        <taxon>Bacillati</taxon>
        <taxon>Bacillota</taxon>
        <taxon>Clostridia</taxon>
        <taxon>Neomoorellales</taxon>
        <taxon>Desulfitibacteraceae</taxon>
        <taxon>Metallumcola</taxon>
    </lineage>
</organism>
<dbReference type="PANTHER" id="PTHR34075">
    <property type="entry name" value="BLR3430 PROTEIN"/>
    <property type="match status" value="1"/>
</dbReference>
<evidence type="ECO:0000259" key="1">
    <source>
        <dbReference type="Pfam" id="PF01796"/>
    </source>
</evidence>
<dbReference type="Pfam" id="PF01796">
    <property type="entry name" value="OB_ChsH2_C"/>
    <property type="match status" value="1"/>
</dbReference>
<protein>
    <submittedName>
        <fullName evidence="3">Zn-ribbon domain-containing OB-fold protein</fullName>
    </submittedName>
</protein>
<dbReference type="EMBL" id="CP121694">
    <property type="protein sequence ID" value="WRO21427.1"/>
    <property type="molecule type" value="Genomic_DNA"/>
</dbReference>
<dbReference type="Gene3D" id="6.10.30.10">
    <property type="match status" value="1"/>
</dbReference>
<feature type="domain" description="ChsH2 C-terminal OB-fold" evidence="1">
    <location>
        <begin position="50"/>
        <end position="120"/>
    </location>
</feature>
<reference evidence="3 4" key="1">
    <citation type="submission" date="2023-04" db="EMBL/GenBank/DDBJ databases">
        <authorList>
            <person name="Hsu D."/>
        </authorList>
    </citation>
    <scope>NUCLEOTIDE SEQUENCE [LARGE SCALE GENOMIC DNA]</scope>
    <source>
        <strain evidence="3 4">MK1</strain>
    </source>
</reference>
<accession>A0AAU0UMM6</accession>
<dbReference type="InterPro" id="IPR002878">
    <property type="entry name" value="ChsH2_C"/>
</dbReference>
<dbReference type="InterPro" id="IPR052513">
    <property type="entry name" value="Thioester_dehydratase-like"/>
</dbReference>
<feature type="domain" description="ChsH2 rubredoxin-like zinc ribbon" evidence="2">
    <location>
        <begin position="16"/>
        <end position="47"/>
    </location>
</feature>
<dbReference type="SUPFAM" id="SSF50249">
    <property type="entry name" value="Nucleic acid-binding proteins"/>
    <property type="match status" value="1"/>
</dbReference>
<gene>
    <name evidence="3" type="ORF">MFMK1_001235</name>
</gene>
<dbReference type="PANTHER" id="PTHR34075:SF5">
    <property type="entry name" value="BLR3430 PROTEIN"/>
    <property type="match status" value="1"/>
</dbReference>
<dbReference type="Pfam" id="PF12172">
    <property type="entry name" value="zf-ChsH2"/>
    <property type="match status" value="1"/>
</dbReference>
<proteinExistence type="predicted"/>
<dbReference type="Proteomes" id="UP001329915">
    <property type="component" value="Chromosome"/>
</dbReference>